<evidence type="ECO:0000313" key="3">
    <source>
        <dbReference type="EMBL" id="CAF0894231.1"/>
    </source>
</evidence>
<accession>A0A813Z6R1</accession>
<dbReference type="GO" id="GO:0003676">
    <property type="term" value="F:nucleic acid binding"/>
    <property type="evidence" value="ECO:0007669"/>
    <property type="project" value="InterPro"/>
</dbReference>
<feature type="region of interest" description="Disordered" evidence="1">
    <location>
        <begin position="66"/>
        <end position="89"/>
    </location>
</feature>
<dbReference type="EMBL" id="CAJNOQ010001428">
    <property type="protein sequence ID" value="CAF0894231.1"/>
    <property type="molecule type" value="Genomic_DNA"/>
</dbReference>
<proteinExistence type="predicted"/>
<evidence type="ECO:0000259" key="2">
    <source>
        <dbReference type="Pfam" id="PF03184"/>
    </source>
</evidence>
<keyword evidence="5" id="KW-1185">Reference proteome</keyword>
<dbReference type="InterPro" id="IPR004875">
    <property type="entry name" value="DDE_SF_endonuclease_dom"/>
</dbReference>
<dbReference type="EMBL" id="CAJOBC010001428">
    <property type="protein sequence ID" value="CAF3677889.1"/>
    <property type="molecule type" value="Genomic_DNA"/>
</dbReference>
<reference evidence="3" key="1">
    <citation type="submission" date="2021-02" db="EMBL/GenBank/DDBJ databases">
        <authorList>
            <person name="Nowell W R."/>
        </authorList>
    </citation>
    <scope>NUCLEOTIDE SEQUENCE</scope>
</reference>
<organism evidence="3 5">
    <name type="scientific">Didymodactylos carnosus</name>
    <dbReference type="NCBI Taxonomy" id="1234261"/>
    <lineage>
        <taxon>Eukaryota</taxon>
        <taxon>Metazoa</taxon>
        <taxon>Spiralia</taxon>
        <taxon>Gnathifera</taxon>
        <taxon>Rotifera</taxon>
        <taxon>Eurotatoria</taxon>
        <taxon>Bdelloidea</taxon>
        <taxon>Philodinida</taxon>
        <taxon>Philodinidae</taxon>
        <taxon>Didymodactylos</taxon>
    </lineage>
</organism>
<feature type="region of interest" description="Disordered" evidence="1">
    <location>
        <begin position="1"/>
        <end position="27"/>
    </location>
</feature>
<evidence type="ECO:0000313" key="4">
    <source>
        <dbReference type="EMBL" id="CAF3677889.1"/>
    </source>
</evidence>
<dbReference type="OrthoDB" id="9909311at2759"/>
<comment type="caution">
    <text evidence="3">The sequence shown here is derived from an EMBL/GenBank/DDBJ whole genome shotgun (WGS) entry which is preliminary data.</text>
</comment>
<feature type="domain" description="DDE-1" evidence="2">
    <location>
        <begin position="322"/>
        <end position="389"/>
    </location>
</feature>
<dbReference type="Pfam" id="PF03184">
    <property type="entry name" value="DDE_1"/>
    <property type="match status" value="1"/>
</dbReference>
<dbReference type="Proteomes" id="UP000681722">
    <property type="component" value="Unassembled WGS sequence"/>
</dbReference>
<dbReference type="AlphaFoldDB" id="A0A813Z6R1"/>
<feature type="compositionally biased region" description="Polar residues" evidence="1">
    <location>
        <begin position="8"/>
        <end position="27"/>
    </location>
</feature>
<dbReference type="Proteomes" id="UP000663829">
    <property type="component" value="Unassembled WGS sequence"/>
</dbReference>
<evidence type="ECO:0000313" key="5">
    <source>
        <dbReference type="Proteomes" id="UP000663829"/>
    </source>
</evidence>
<sequence length="547" mass="61981">MGRDANSDLEQNDFSSILNPDEIPTQNEEVIVDYDLLTGLLSPKRTNTPTSHDTEVTASQSFEIRKEDADLQELSPPSCTVNKQDEPDNTAAKQNYYEQLRQKVKRISSNAALDLCDITSTQTTSESALVQQPRIVRIIERPQNRPPFLPILSKRITTTTNTQLSSSICSASNDLSAPLSSTATSYDETFTRLTTELREIIKKLKCKKLENIEPSTLQHAKHLQEITFLTRRSLMKKLHLASSIADKCVLYSKLLNDQVVTYEYELITTHTREKMMKAVRTTLNNLVSKYNPRTSSSQTDLDIEALNNLCRECQSEYLVFKIVKKCQPLDQGVIHSFKCFYRQKLVKHIIAKCTLAQTAAQISITVLDAIKWIEISWKNVTEKTIKNGFRAADFTHSSSTSSSSAVDMDIDVEADIELNNSDNLLQQLDSSLTHLQIAGPQLTAAEFVNIDSCIPTFNEWDDYEHLKTYIQVTQDDNEDEEEEEGLVEQPPNLSEALEMIRKLHLFASIEQPQLHNLISDLESQLTDIYLDSKAVKQSSITDYFSYC</sequence>
<evidence type="ECO:0000256" key="1">
    <source>
        <dbReference type="SAM" id="MobiDB-lite"/>
    </source>
</evidence>
<gene>
    <name evidence="3" type="ORF">GPM918_LOCUS8287</name>
    <name evidence="4" type="ORF">SRO942_LOCUS8287</name>
</gene>
<protein>
    <recommendedName>
        <fullName evidence="2">DDE-1 domain-containing protein</fullName>
    </recommendedName>
</protein>
<name>A0A813Z6R1_9BILA</name>